<evidence type="ECO:0000259" key="6">
    <source>
        <dbReference type="Pfam" id="PF00296"/>
    </source>
</evidence>
<evidence type="ECO:0000313" key="7">
    <source>
        <dbReference type="EMBL" id="RHW23766.1"/>
    </source>
</evidence>
<name>A0A417XTV7_9ACTN</name>
<dbReference type="InterPro" id="IPR050172">
    <property type="entry name" value="SsuD_RutA_monooxygenase"/>
</dbReference>
<gene>
    <name evidence="7" type="ORF">D0Z08_27880</name>
</gene>
<accession>A0A417XTV7</accession>
<proteinExistence type="predicted"/>
<keyword evidence="1" id="KW-0285">Flavoprotein</keyword>
<dbReference type="PANTHER" id="PTHR42847:SF4">
    <property type="entry name" value="ALKANESULFONATE MONOOXYGENASE-RELATED"/>
    <property type="match status" value="1"/>
</dbReference>
<evidence type="ECO:0000313" key="8">
    <source>
        <dbReference type="Proteomes" id="UP000283644"/>
    </source>
</evidence>
<dbReference type="InterPro" id="IPR019921">
    <property type="entry name" value="Lucif-like_OxRdtase_Rv2161c"/>
</dbReference>
<dbReference type="GO" id="GO:0046306">
    <property type="term" value="P:alkanesulfonate catabolic process"/>
    <property type="evidence" value="ECO:0007669"/>
    <property type="project" value="TreeGrafter"/>
</dbReference>
<comment type="caution">
    <text evidence="7">The sequence shown here is derived from an EMBL/GenBank/DDBJ whole genome shotgun (WGS) entry which is preliminary data.</text>
</comment>
<dbReference type="Pfam" id="PF00296">
    <property type="entry name" value="Bac_luciferase"/>
    <property type="match status" value="1"/>
</dbReference>
<reference evidence="7 8" key="1">
    <citation type="submission" date="2018-09" db="EMBL/GenBank/DDBJ databases">
        <title>Genome sequencing of Nocardioides immobilis CCTCC AB 2017083 for comparison to Nocardioides silvaticus.</title>
        <authorList>
            <person name="Li C."/>
            <person name="Wang G."/>
        </authorList>
    </citation>
    <scope>NUCLEOTIDE SEQUENCE [LARGE SCALE GENOMIC DNA]</scope>
    <source>
        <strain evidence="7 8">CCTCC AB 2017083</strain>
    </source>
</reference>
<evidence type="ECO:0000256" key="4">
    <source>
        <dbReference type="ARBA" id="ARBA00023033"/>
    </source>
</evidence>
<evidence type="ECO:0000256" key="2">
    <source>
        <dbReference type="ARBA" id="ARBA00022643"/>
    </source>
</evidence>
<protein>
    <submittedName>
        <fullName evidence="7">TIGR03619 family F420-dependent LLM class oxidoreductase</fullName>
        <ecNumber evidence="7">1.-.-.-</ecNumber>
    </submittedName>
</protein>
<organism evidence="7 8">
    <name type="scientific">Nocardioides immobilis</name>
    <dbReference type="NCBI Taxonomy" id="2049295"/>
    <lineage>
        <taxon>Bacteria</taxon>
        <taxon>Bacillati</taxon>
        <taxon>Actinomycetota</taxon>
        <taxon>Actinomycetes</taxon>
        <taxon>Propionibacteriales</taxon>
        <taxon>Nocardioidaceae</taxon>
        <taxon>Nocardioides</taxon>
    </lineage>
</organism>
<evidence type="ECO:0000256" key="5">
    <source>
        <dbReference type="SAM" id="MobiDB-lite"/>
    </source>
</evidence>
<dbReference type="EMBL" id="QXGH01000040">
    <property type="protein sequence ID" value="RHW23766.1"/>
    <property type="molecule type" value="Genomic_DNA"/>
</dbReference>
<dbReference type="SUPFAM" id="SSF51679">
    <property type="entry name" value="Bacterial luciferase-like"/>
    <property type="match status" value="1"/>
</dbReference>
<feature type="region of interest" description="Disordered" evidence="5">
    <location>
        <begin position="1"/>
        <end position="23"/>
    </location>
</feature>
<keyword evidence="2" id="KW-0288">FMN</keyword>
<keyword evidence="8" id="KW-1185">Reference proteome</keyword>
<dbReference type="InterPro" id="IPR011251">
    <property type="entry name" value="Luciferase-like_dom"/>
</dbReference>
<dbReference type="InterPro" id="IPR036661">
    <property type="entry name" value="Luciferase-like_sf"/>
</dbReference>
<keyword evidence="4" id="KW-0503">Monooxygenase</keyword>
<evidence type="ECO:0000256" key="3">
    <source>
        <dbReference type="ARBA" id="ARBA00023002"/>
    </source>
</evidence>
<dbReference type="GO" id="GO:0008726">
    <property type="term" value="F:alkanesulfonate monooxygenase activity"/>
    <property type="evidence" value="ECO:0007669"/>
    <property type="project" value="TreeGrafter"/>
</dbReference>
<feature type="domain" description="Luciferase-like" evidence="6">
    <location>
        <begin position="35"/>
        <end position="282"/>
    </location>
</feature>
<dbReference type="OrthoDB" id="9781803at2"/>
<sequence>MPATSRVPRSSRTAAGRPDEEEDEMKFGIRYSDVGMDDILTIAQAADSAGLESMWRGEHVLSPRTIRSIDPYYARALPPGMERFAMLDPNTLAAYLAAKTENIRFCMGVNLIALHVPYQLARVLATADIVSNGRIMMAVGVGWLKEEFDILGVDWKTRGGRTDEAIAVLRTLWNDPHPQFEGKHFQLPPVTFAPKPIQKSLPIFVAGMSRFAYRRAARHGDGWYGHDLSLAEVVPIVRTIQEERERYDRMDHPFEFTTRAPYDITPDEAEGFEAAGIDRLILDVGSAAYNGVSTVVERIERIGKELVRNT</sequence>
<keyword evidence="3 7" id="KW-0560">Oxidoreductase</keyword>
<evidence type="ECO:0000256" key="1">
    <source>
        <dbReference type="ARBA" id="ARBA00022630"/>
    </source>
</evidence>
<dbReference type="AlphaFoldDB" id="A0A417XTV7"/>
<dbReference type="Gene3D" id="3.20.20.30">
    <property type="entry name" value="Luciferase-like domain"/>
    <property type="match status" value="1"/>
</dbReference>
<dbReference type="PANTHER" id="PTHR42847">
    <property type="entry name" value="ALKANESULFONATE MONOOXYGENASE"/>
    <property type="match status" value="1"/>
</dbReference>
<dbReference type="EC" id="1.-.-.-" evidence="7"/>
<dbReference type="NCBIfam" id="TIGR03619">
    <property type="entry name" value="F420_Rv2161c"/>
    <property type="match status" value="1"/>
</dbReference>
<dbReference type="Proteomes" id="UP000283644">
    <property type="component" value="Unassembled WGS sequence"/>
</dbReference>